<sequence>MSCQTLPPGTPRQCACLSHVSLVFTAACWPTYPTPGPGCATGLAPGHIFQQDPTAEAPGAPDEFSTPAYRQAGCFPCHKCGKTYRWKGNLSQHLRNECGQAPKFKCPYCPYRSKHRSDLKNKHMKYKHPGMPFSVVPVNPFLAFESGNPVSPSWRQHGSHTVDFQEVMVAPHPLVPCQEDTVFPCPNCYRKFRWKGSLKTHLRLECGKEPSFFCPFCPHRSKLKGNLRKHIFNKHHDKAASMGDFWTNIRPGETY</sequence>
<dbReference type="GO" id="GO:0000977">
    <property type="term" value="F:RNA polymerase II transcription regulatory region sequence-specific DNA binding"/>
    <property type="evidence" value="ECO:0007669"/>
    <property type="project" value="TreeGrafter"/>
</dbReference>
<dbReference type="GO" id="GO:0000981">
    <property type="term" value="F:DNA-binding transcription factor activity, RNA polymerase II-specific"/>
    <property type="evidence" value="ECO:0007669"/>
    <property type="project" value="TreeGrafter"/>
</dbReference>
<dbReference type="PANTHER" id="PTHR24409">
    <property type="entry name" value="ZINC FINGER PROTEIN 142"/>
    <property type="match status" value="1"/>
</dbReference>
<comment type="caution">
    <text evidence="7">The sequence shown here is derived from an EMBL/GenBank/DDBJ whole genome shotgun (WGS) entry which is preliminary data.</text>
</comment>
<dbReference type="InterPro" id="IPR036236">
    <property type="entry name" value="Znf_C2H2_sf"/>
</dbReference>
<keyword evidence="8" id="KW-1185">Reference proteome</keyword>
<evidence type="ECO:0000256" key="5">
    <source>
        <dbReference type="PROSITE-ProRule" id="PRU00042"/>
    </source>
</evidence>
<name>A0AAE1LDC4_9NEOP</name>
<evidence type="ECO:0000256" key="3">
    <source>
        <dbReference type="ARBA" id="ARBA00022771"/>
    </source>
</evidence>
<evidence type="ECO:0000256" key="1">
    <source>
        <dbReference type="ARBA" id="ARBA00022723"/>
    </source>
</evidence>
<keyword evidence="1" id="KW-0479">Metal-binding</keyword>
<keyword evidence="4" id="KW-0862">Zinc</keyword>
<dbReference type="PROSITE" id="PS50157">
    <property type="entry name" value="ZINC_FINGER_C2H2_2"/>
    <property type="match status" value="2"/>
</dbReference>
<dbReference type="SMART" id="SM00355">
    <property type="entry name" value="ZnF_C2H2"/>
    <property type="match status" value="4"/>
</dbReference>
<evidence type="ECO:0000256" key="2">
    <source>
        <dbReference type="ARBA" id="ARBA00022737"/>
    </source>
</evidence>
<feature type="domain" description="C2H2-type" evidence="6">
    <location>
        <begin position="183"/>
        <end position="210"/>
    </location>
</feature>
<dbReference type="GO" id="GO:0005634">
    <property type="term" value="C:nucleus"/>
    <property type="evidence" value="ECO:0007669"/>
    <property type="project" value="TreeGrafter"/>
</dbReference>
<dbReference type="SUPFAM" id="SSF57667">
    <property type="entry name" value="beta-beta-alpha zinc fingers"/>
    <property type="match status" value="2"/>
</dbReference>
<dbReference type="EMBL" id="JAHWGI010000440">
    <property type="protein sequence ID" value="KAK3915468.1"/>
    <property type="molecule type" value="Genomic_DNA"/>
</dbReference>
<evidence type="ECO:0000259" key="6">
    <source>
        <dbReference type="PROSITE" id="PS50157"/>
    </source>
</evidence>
<reference evidence="7" key="1">
    <citation type="submission" date="2021-07" db="EMBL/GenBank/DDBJ databases">
        <authorList>
            <person name="Catto M.A."/>
            <person name="Jacobson A."/>
            <person name="Kennedy G."/>
            <person name="Labadie P."/>
            <person name="Hunt B.G."/>
            <person name="Srinivasan R."/>
        </authorList>
    </citation>
    <scope>NUCLEOTIDE SEQUENCE</scope>
    <source>
        <strain evidence="7">PL_HMW_Pooled</strain>
        <tissue evidence="7">Head</tissue>
    </source>
</reference>
<proteinExistence type="predicted"/>
<keyword evidence="3 5" id="KW-0863">Zinc-finger</keyword>
<dbReference type="GO" id="GO:0008270">
    <property type="term" value="F:zinc ion binding"/>
    <property type="evidence" value="ECO:0007669"/>
    <property type="project" value="UniProtKB-KW"/>
</dbReference>
<dbReference type="AlphaFoldDB" id="A0AAE1LDC4"/>
<accession>A0AAE1LDC4</accession>
<reference evidence="7" key="2">
    <citation type="journal article" date="2023" name="BMC Genomics">
        <title>Pest status, molecular evolution, and epigenetic factors derived from the genome assembly of Frankliniella fusca, a thysanopteran phytovirus vector.</title>
        <authorList>
            <person name="Catto M.A."/>
            <person name="Labadie P.E."/>
            <person name="Jacobson A.L."/>
            <person name="Kennedy G.G."/>
            <person name="Srinivasan R."/>
            <person name="Hunt B.G."/>
        </authorList>
    </citation>
    <scope>NUCLEOTIDE SEQUENCE</scope>
    <source>
        <strain evidence="7">PL_HMW_Pooled</strain>
    </source>
</reference>
<dbReference type="Pfam" id="PF00096">
    <property type="entry name" value="zf-C2H2"/>
    <property type="match status" value="1"/>
</dbReference>
<keyword evidence="2" id="KW-0677">Repeat</keyword>
<gene>
    <name evidence="7" type="ORF">KUF71_005775</name>
</gene>
<feature type="domain" description="C2H2-type" evidence="6">
    <location>
        <begin position="75"/>
        <end position="102"/>
    </location>
</feature>
<evidence type="ECO:0000256" key="4">
    <source>
        <dbReference type="ARBA" id="ARBA00022833"/>
    </source>
</evidence>
<dbReference type="InterPro" id="IPR013087">
    <property type="entry name" value="Znf_C2H2_type"/>
</dbReference>
<dbReference type="Gene3D" id="3.30.160.60">
    <property type="entry name" value="Classic Zinc Finger"/>
    <property type="match status" value="2"/>
</dbReference>
<evidence type="ECO:0000313" key="8">
    <source>
        <dbReference type="Proteomes" id="UP001219518"/>
    </source>
</evidence>
<dbReference type="PANTHER" id="PTHR24409:SF434">
    <property type="entry name" value="FI01124P-RELATED"/>
    <property type="match status" value="1"/>
</dbReference>
<organism evidence="7 8">
    <name type="scientific">Frankliniella fusca</name>
    <dbReference type="NCBI Taxonomy" id="407009"/>
    <lineage>
        <taxon>Eukaryota</taxon>
        <taxon>Metazoa</taxon>
        <taxon>Ecdysozoa</taxon>
        <taxon>Arthropoda</taxon>
        <taxon>Hexapoda</taxon>
        <taxon>Insecta</taxon>
        <taxon>Pterygota</taxon>
        <taxon>Neoptera</taxon>
        <taxon>Paraneoptera</taxon>
        <taxon>Thysanoptera</taxon>
        <taxon>Terebrantia</taxon>
        <taxon>Thripoidea</taxon>
        <taxon>Thripidae</taxon>
        <taxon>Frankliniella</taxon>
    </lineage>
</organism>
<dbReference type="Proteomes" id="UP001219518">
    <property type="component" value="Unassembled WGS sequence"/>
</dbReference>
<evidence type="ECO:0000313" key="7">
    <source>
        <dbReference type="EMBL" id="KAK3915468.1"/>
    </source>
</evidence>
<protein>
    <submittedName>
        <fullName evidence="7">Longitudinals lacking protein, isoform G</fullName>
    </submittedName>
</protein>